<dbReference type="EMBL" id="DF967972">
    <property type="protein sequence ID" value="GAP13209.1"/>
    <property type="molecule type" value="Genomic_DNA"/>
</dbReference>
<keyword evidence="2" id="KW-1185">Reference proteome</keyword>
<accession>A0A0S7BD45</accession>
<proteinExistence type="predicted"/>
<name>A0A0S7BD45_9CHLR</name>
<sequence>MNPGEYKKEIHVKVDRQSGQLSFYDPQHPLARKNGMVSLGRHLLSIKLDRWLKPGEYAHFIDGNPSNTNADNLMLTSMPELARLLHNRQMELVCPYCGEVFRVSRSHKNRRVHCTNQCRNLHKRKFEVDREELEAMVWQMPTTEVASTFGVSDKAVEKRCKLLGISKPPRGYWAKLSAEEQRRRLEDNEIQGDGE</sequence>
<evidence type="ECO:0000313" key="1">
    <source>
        <dbReference type="EMBL" id="GAP13209.1"/>
    </source>
</evidence>
<evidence type="ECO:0000313" key="2">
    <source>
        <dbReference type="Proteomes" id="UP000055060"/>
    </source>
</evidence>
<dbReference type="RefSeq" id="WP_201785874.1">
    <property type="nucleotide sequence ID" value="NZ_DF967972.1"/>
</dbReference>
<evidence type="ECO:0008006" key="3">
    <source>
        <dbReference type="Google" id="ProtNLM"/>
    </source>
</evidence>
<dbReference type="STRING" id="360412.LARV_00960"/>
<dbReference type="Proteomes" id="UP000055060">
    <property type="component" value="Unassembled WGS sequence"/>
</dbReference>
<gene>
    <name evidence="1" type="ORF">LARV_00960</name>
</gene>
<protein>
    <recommendedName>
        <fullName evidence="3">HNH endonuclease</fullName>
    </recommendedName>
</protein>
<organism evidence="1">
    <name type="scientific">Longilinea arvoryzae</name>
    <dbReference type="NCBI Taxonomy" id="360412"/>
    <lineage>
        <taxon>Bacteria</taxon>
        <taxon>Bacillati</taxon>
        <taxon>Chloroflexota</taxon>
        <taxon>Anaerolineae</taxon>
        <taxon>Anaerolineales</taxon>
        <taxon>Anaerolineaceae</taxon>
        <taxon>Longilinea</taxon>
    </lineage>
</organism>
<reference evidence="1" key="1">
    <citation type="submission" date="2015-07" db="EMBL/GenBank/DDBJ databases">
        <title>Draft Genome Sequences of Anaerolinea thermolimosa IMO-1, Bellilinea caldifistulae GOMI-1, Leptolinea tardivitalis YMTK-2, Levilinea saccharolytica KIBI-1,Longilinea arvoryzae KOME-1, Previously Described as Members of the Anaerolineaceae (Chloroflexi).</title>
        <authorList>
            <person name="Sekiguchi Y."/>
            <person name="Ohashi A."/>
            <person name="Matsuura N."/>
            <person name="Tourlousse M.D."/>
        </authorList>
    </citation>
    <scope>NUCLEOTIDE SEQUENCE [LARGE SCALE GENOMIC DNA]</scope>
    <source>
        <strain evidence="1">KOME-1</strain>
    </source>
</reference>
<dbReference type="AlphaFoldDB" id="A0A0S7BD45"/>